<dbReference type="InterPro" id="IPR012495">
    <property type="entry name" value="TadE-like_dom"/>
</dbReference>
<comment type="caution">
    <text evidence="3">The sequence shown here is derived from an EMBL/GenBank/DDBJ whole genome shotgun (WGS) entry which is preliminary data.</text>
</comment>
<evidence type="ECO:0000259" key="2">
    <source>
        <dbReference type="Pfam" id="PF07811"/>
    </source>
</evidence>
<name>A0A0G9MSQ3_9SPHN</name>
<organism evidence="3 4">
    <name type="scientific">Aurantiacibacter gangjinensis</name>
    <dbReference type="NCBI Taxonomy" id="502682"/>
    <lineage>
        <taxon>Bacteria</taxon>
        <taxon>Pseudomonadati</taxon>
        <taxon>Pseudomonadota</taxon>
        <taxon>Alphaproteobacteria</taxon>
        <taxon>Sphingomonadales</taxon>
        <taxon>Erythrobacteraceae</taxon>
        <taxon>Aurantiacibacter</taxon>
    </lineage>
</organism>
<dbReference type="Proteomes" id="UP000053070">
    <property type="component" value="Unassembled WGS sequence"/>
</dbReference>
<evidence type="ECO:0000313" key="3">
    <source>
        <dbReference type="EMBL" id="KLE33599.1"/>
    </source>
</evidence>
<keyword evidence="1" id="KW-1133">Transmembrane helix</keyword>
<keyword evidence="1" id="KW-0812">Transmembrane</keyword>
<dbReference type="STRING" id="502682.BMF35_a1737"/>
<evidence type="ECO:0000313" key="4">
    <source>
        <dbReference type="Proteomes" id="UP000053070"/>
    </source>
</evidence>
<proteinExistence type="predicted"/>
<gene>
    <name evidence="3" type="ORF">AAW01_01565</name>
</gene>
<feature type="domain" description="TadE-like" evidence="2">
    <location>
        <begin position="17"/>
        <end position="59"/>
    </location>
</feature>
<protein>
    <recommendedName>
        <fullName evidence="2">TadE-like domain-containing protein</fullName>
    </recommendedName>
</protein>
<dbReference type="Pfam" id="PF07811">
    <property type="entry name" value="TadE"/>
    <property type="match status" value="1"/>
</dbReference>
<evidence type="ECO:0000256" key="1">
    <source>
        <dbReference type="SAM" id="Phobius"/>
    </source>
</evidence>
<dbReference type="PATRIC" id="fig|502682.8.peg.324"/>
<dbReference type="AlphaFoldDB" id="A0A0G9MSQ3"/>
<keyword evidence="1" id="KW-0472">Membrane</keyword>
<dbReference type="EMBL" id="LBHC01000001">
    <property type="protein sequence ID" value="KLE33599.1"/>
    <property type="molecule type" value="Genomic_DNA"/>
</dbReference>
<sequence length="201" mass="21979">MRRALLSIRRLRRKDDGVAAVEFAILAPVLIVMLVGLMDFGLQVYTRSLLHGAMQTASRDSALEPGGPTAAQMDANVTSQVHNIMPSATITFTRSNYENYSDVAQPEIYTDSDGDGECNNGEPFEDMNGNGFWDADMGRSGRGGASDAVLYQADVSYTRLLPIHRLITSIPAEVSVRSATVLRNQPYDSQARREPTQGFCT</sequence>
<reference evidence="3 4" key="1">
    <citation type="submission" date="2015-04" db="EMBL/GenBank/DDBJ databases">
        <title>The draft genome sequence of Erythrobacr gangjinensis K7-2.</title>
        <authorList>
            <person name="Zhuang L."/>
            <person name="Liu Y."/>
            <person name="Shao Z."/>
        </authorList>
    </citation>
    <scope>NUCLEOTIDE SEQUENCE [LARGE SCALE GENOMIC DNA]</scope>
    <source>
        <strain evidence="3 4">K7-2</strain>
    </source>
</reference>
<keyword evidence="4" id="KW-1185">Reference proteome</keyword>
<feature type="transmembrane region" description="Helical" evidence="1">
    <location>
        <begin position="21"/>
        <end position="45"/>
    </location>
</feature>
<accession>A0A0G9MSQ3</accession>